<dbReference type="OrthoDB" id="8068875at2759"/>
<feature type="repeat" description="RCC1" evidence="2">
    <location>
        <begin position="385"/>
        <end position="437"/>
    </location>
</feature>
<dbReference type="InterPro" id="IPR011333">
    <property type="entry name" value="SKP1/BTB/POZ_sf"/>
</dbReference>
<dbReference type="InterPro" id="IPR058923">
    <property type="entry name" value="RCC1-like_dom"/>
</dbReference>
<keyword evidence="6" id="KW-1185">Reference proteome</keyword>
<dbReference type="InterPro" id="IPR000210">
    <property type="entry name" value="BTB/POZ_dom"/>
</dbReference>
<dbReference type="PRINTS" id="PR00633">
    <property type="entry name" value="RCCNDNSATION"/>
</dbReference>
<dbReference type="Pfam" id="PF25390">
    <property type="entry name" value="WD40_RLD"/>
    <property type="match status" value="1"/>
</dbReference>
<comment type="caution">
    <text evidence="5">The sequence shown here is derived from an EMBL/GenBank/DDBJ whole genome shotgun (WGS) entry which is preliminary data.</text>
</comment>
<proteinExistence type="predicted"/>
<gene>
    <name evidence="5" type="ORF">CYY_003252</name>
</gene>
<dbReference type="InterPro" id="IPR000408">
    <property type="entry name" value="Reg_chr_condens"/>
</dbReference>
<dbReference type="EMBL" id="AJWJ01000100">
    <property type="protein sequence ID" value="KAF2075423.1"/>
    <property type="molecule type" value="Genomic_DNA"/>
</dbReference>
<dbReference type="PROSITE" id="PS50097">
    <property type="entry name" value="BTB"/>
    <property type="match status" value="2"/>
</dbReference>
<evidence type="ECO:0000259" key="4">
    <source>
        <dbReference type="PROSITE" id="PS50097"/>
    </source>
</evidence>
<dbReference type="Gene3D" id="2.130.10.30">
    <property type="entry name" value="Regulator of chromosome condensation 1/beta-lactamase-inhibitor protein II"/>
    <property type="match status" value="1"/>
</dbReference>
<evidence type="ECO:0000313" key="5">
    <source>
        <dbReference type="EMBL" id="KAF2075423.1"/>
    </source>
</evidence>
<reference evidence="5" key="1">
    <citation type="submission" date="2020-01" db="EMBL/GenBank/DDBJ databases">
        <title>Development of genomics and gene disruption for Polysphondylium violaceum indicates a role for the polyketide synthase stlB in stalk morphogenesis.</title>
        <authorList>
            <person name="Narita B."/>
            <person name="Kawabe Y."/>
            <person name="Kin K."/>
            <person name="Saito T."/>
            <person name="Gibbs R."/>
            <person name="Kuspa A."/>
            <person name="Muzny D."/>
            <person name="Queller D."/>
            <person name="Richards S."/>
            <person name="Strassman J."/>
            <person name="Sucgang R."/>
            <person name="Worley K."/>
            <person name="Schaap P."/>
        </authorList>
    </citation>
    <scope>NUCLEOTIDE SEQUENCE</scope>
    <source>
        <strain evidence="5">QSvi11</strain>
    </source>
</reference>
<sequence>MKGDFMKKIDPPMGANITKNDQKGKTGQQLSQAEKDILEYVHPFLYFKNNFYQFSSIADDDRFVQIFTAVDSEGETLLSVMIQTDFLRTIDSFLPRFKKFTQLINIVNSYGESPIHICALYNKVDAYSKFIALGLDIDYTIKDCRGLTSLDIALSLKHTTLSDSLRTKCIQTNSNIYHWGQTFSPISGLTTIQQPEALCFNDELSAPTQIKYGSNFGMCLTDTGSVYSWGLCSYGKLGHVKKIDHVLPTGITEFKNKFIKEIACGKDHSMALDDLSTLYVWGNGSGGRLGLGTSDVVQVPTVLKFFTEILVKSIACGQEHSMVLTQDGQVYSWGNGLMGKLGYQVIPGGFTSQLSQPTPRKVPHAAKIAQIACSNWHSVLLSVKGEVYSFGSNDKGRLGRQLYSKTSNCFEVRIVPIEQKIKKILCGLNFTVALSEQNTIWSWGSNAKSQIGLPYLGGVTEFFDRPTISKHLVSYSIQNVEVGNEHVVVLTNEGEVLTYGSNEFNQCGNGTVIEHGDFRITRVKIPDASVVFKISAGGNNSMISLSMDHQTFGLEMSKLLNNNTNVPFSDLRFIANGLYDRFTECNRAVVAARCPTLDTLIRKEIDSPNQGNKVALSLTRTVTSETINNVIYLSFPVEEFETLNVLIRYIYTDHANLIKAAKELGPLSLDLKLLRLRALWCFHNKENLLEMKSVPGSTLLEDFDNLKNEDFLHYYSDISFRCFNEDQPPEIVKSYKVFLGLQSTYFKTMLIGNFVEKDKRVIDLLETSPNAVSLLFHYLYSQAIPTSLNDCLELLVISDLHQLPRCKDLCASIIRTHIRPDNLCYIYNIALYVNVKSLIMLCESKLNSTPNVDKMIEFDTLPEAIQEKLKINCTTTSK</sequence>
<organism evidence="5 6">
    <name type="scientific">Polysphondylium violaceum</name>
    <dbReference type="NCBI Taxonomy" id="133409"/>
    <lineage>
        <taxon>Eukaryota</taxon>
        <taxon>Amoebozoa</taxon>
        <taxon>Evosea</taxon>
        <taxon>Eumycetozoa</taxon>
        <taxon>Dictyostelia</taxon>
        <taxon>Dictyosteliales</taxon>
        <taxon>Dictyosteliaceae</taxon>
        <taxon>Polysphondylium</taxon>
    </lineage>
</organism>
<keyword evidence="1" id="KW-0677">Repeat</keyword>
<protein>
    <recommendedName>
        <fullName evidence="4">BTB domain-containing protein</fullName>
    </recommendedName>
</protein>
<dbReference type="PANTHER" id="PTHR22872">
    <property type="entry name" value="BTK-BINDING PROTEIN-RELATED"/>
    <property type="match status" value="1"/>
</dbReference>
<feature type="repeat" description="RCC1" evidence="2">
    <location>
        <begin position="438"/>
        <end position="493"/>
    </location>
</feature>
<dbReference type="PROSITE" id="PS50012">
    <property type="entry name" value="RCC1_3"/>
    <property type="match status" value="5"/>
</dbReference>
<dbReference type="Proteomes" id="UP000695562">
    <property type="component" value="Unassembled WGS sequence"/>
</dbReference>
<dbReference type="Pfam" id="PF00415">
    <property type="entry name" value="RCC1"/>
    <property type="match status" value="1"/>
</dbReference>
<feature type="region of interest" description="Disordered" evidence="3">
    <location>
        <begin position="1"/>
        <end position="28"/>
    </location>
</feature>
<dbReference type="InterPro" id="IPR009091">
    <property type="entry name" value="RCC1/BLIP-II"/>
</dbReference>
<feature type="repeat" description="RCC1" evidence="2">
    <location>
        <begin position="276"/>
        <end position="327"/>
    </location>
</feature>
<dbReference type="SUPFAM" id="SSF48403">
    <property type="entry name" value="Ankyrin repeat"/>
    <property type="match status" value="1"/>
</dbReference>
<dbReference type="InterPro" id="IPR036770">
    <property type="entry name" value="Ankyrin_rpt-contain_sf"/>
</dbReference>
<evidence type="ECO:0000256" key="1">
    <source>
        <dbReference type="ARBA" id="ARBA00022737"/>
    </source>
</evidence>
<evidence type="ECO:0000313" key="6">
    <source>
        <dbReference type="Proteomes" id="UP000695562"/>
    </source>
</evidence>
<dbReference type="SUPFAM" id="SSF50985">
    <property type="entry name" value="RCC1/BLIP-II"/>
    <property type="match status" value="1"/>
</dbReference>
<feature type="repeat" description="RCC1" evidence="2">
    <location>
        <begin position="328"/>
        <end position="384"/>
    </location>
</feature>
<accession>A0A8J4PV06</accession>
<dbReference type="SMART" id="SM00225">
    <property type="entry name" value="BTB"/>
    <property type="match status" value="2"/>
</dbReference>
<feature type="domain" description="BTB" evidence="4">
    <location>
        <begin position="569"/>
        <end position="659"/>
    </location>
</feature>
<dbReference type="InterPro" id="IPR051625">
    <property type="entry name" value="Signaling_Regulatory_Domain"/>
</dbReference>
<name>A0A8J4PV06_9MYCE</name>
<dbReference type="Gene3D" id="3.30.710.10">
    <property type="entry name" value="Potassium Channel Kv1.1, Chain A"/>
    <property type="match status" value="2"/>
</dbReference>
<dbReference type="AlphaFoldDB" id="A0A8J4PV06"/>
<feature type="compositionally biased region" description="Basic and acidic residues" evidence="3">
    <location>
        <begin position="1"/>
        <end position="10"/>
    </location>
</feature>
<dbReference type="Pfam" id="PF00651">
    <property type="entry name" value="BTB"/>
    <property type="match status" value="1"/>
</dbReference>
<dbReference type="Gene3D" id="1.25.40.20">
    <property type="entry name" value="Ankyrin repeat-containing domain"/>
    <property type="match status" value="1"/>
</dbReference>
<feature type="repeat" description="RCC1" evidence="2">
    <location>
        <begin position="224"/>
        <end position="275"/>
    </location>
</feature>
<dbReference type="PROSITE" id="PS00626">
    <property type="entry name" value="RCC1_2"/>
    <property type="match status" value="2"/>
</dbReference>
<evidence type="ECO:0000256" key="3">
    <source>
        <dbReference type="SAM" id="MobiDB-lite"/>
    </source>
</evidence>
<dbReference type="SUPFAM" id="SSF54695">
    <property type="entry name" value="POZ domain"/>
    <property type="match status" value="1"/>
</dbReference>
<evidence type="ECO:0000256" key="2">
    <source>
        <dbReference type="PROSITE-ProRule" id="PRU00235"/>
    </source>
</evidence>
<feature type="domain" description="BTB" evidence="4">
    <location>
        <begin position="716"/>
        <end position="788"/>
    </location>
</feature>